<geneLocation type="mitochondrion" evidence="19"/>
<protein>
    <recommendedName>
        <fullName evidence="4 17">NADH-ubiquinone oxidoreductase chain 2</fullName>
        <ecNumber evidence="3 17">7.1.1.2</ecNumber>
    </recommendedName>
</protein>
<sequence length="345" mass="37841">MLPSNILFLVLTFVSGTLTISSASWIFVYAGLILNTVAITPNLMKISSWGWKSGDAAGKYFLIQASASAIYAFGSALYWYWDFPALTCMYLHSSEWGLAFLATSLMLKLGMFPFFAWVPGVVQGLSWFNCWLVLTWQKYFPLVILLQVTTSTGGESVHASFPYIVATTSLLGSFLGLAQTQLRSLIAYSSLVHSGWSLMAVTLGIPAITTYLLIYATTLGASLFFLNLISARSIHSPRMRGHKSVNAMVICVLSLAGMPPLLGFLGKWIIIMQWGSLNLPPLSLVAALLGSLISLNFYLSVCWGLFWAKYSEIPLNSQKAYNSGVWAVALNLLPFVLGMVLTNLY</sequence>
<proteinExistence type="inferred from homology"/>
<dbReference type="EMBL" id="MK395167">
    <property type="protein sequence ID" value="QHE50291.1"/>
    <property type="molecule type" value="Genomic_DNA"/>
</dbReference>
<dbReference type="RefSeq" id="YP_010184807.1">
    <property type="nucleotide sequence ID" value="NC_058306.1"/>
</dbReference>
<keyword evidence="11 17" id="KW-1133">Transmembrane helix</keyword>
<feature type="transmembrane region" description="Helical" evidence="17">
    <location>
        <begin position="320"/>
        <end position="341"/>
    </location>
</feature>
<gene>
    <name evidence="19" type="primary">ND2</name>
</gene>
<feature type="transmembrane region" description="Helical" evidence="17">
    <location>
        <begin position="96"/>
        <end position="118"/>
    </location>
</feature>
<keyword evidence="6 17" id="KW-0679">Respiratory chain</keyword>
<dbReference type="AlphaFoldDB" id="A0A6B9QAP4"/>
<dbReference type="InterPro" id="IPR050175">
    <property type="entry name" value="Complex_I_Subunit_2"/>
</dbReference>
<comment type="function">
    <text evidence="17">Core subunit of the mitochondrial membrane respiratory chain NADH dehydrogenase (Complex I) which catalyzes electron transfer from NADH through the respiratory chain, using ubiquinone as an electron acceptor. Essential for the catalytic activity and assembly of complex I.</text>
</comment>
<reference evidence="19" key="1">
    <citation type="submission" date="2019-01" db="EMBL/GenBank/DDBJ databases">
        <authorList>
            <person name="Feng J."/>
        </authorList>
    </citation>
    <scope>NUCLEOTIDE SEQUENCE</scope>
</reference>
<keyword evidence="9 17" id="KW-1278">Translocase</keyword>
<feature type="transmembrane region" description="Helical" evidence="17">
    <location>
        <begin position="249"/>
        <end position="270"/>
    </location>
</feature>
<dbReference type="PANTHER" id="PTHR46552">
    <property type="entry name" value="NADH-UBIQUINONE OXIDOREDUCTASE CHAIN 2"/>
    <property type="match status" value="1"/>
</dbReference>
<organism evidence="19">
    <name type="scientific">Nipponacmea fuscoviridis</name>
    <dbReference type="NCBI Taxonomy" id="225302"/>
    <lineage>
        <taxon>Eukaryota</taxon>
        <taxon>Metazoa</taxon>
        <taxon>Spiralia</taxon>
        <taxon>Lophotrochozoa</taxon>
        <taxon>Mollusca</taxon>
        <taxon>Gastropoda</taxon>
        <taxon>Patellogastropoda</taxon>
        <taxon>Lottioidea</taxon>
        <taxon>Lottiidae</taxon>
        <taxon>Nipponacmea</taxon>
    </lineage>
</organism>
<comment type="subcellular location">
    <subcellularLocation>
        <location evidence="1 17">Mitochondrion inner membrane</location>
        <topology evidence="1 17">Multi-pass membrane protein</topology>
    </subcellularLocation>
</comment>
<evidence type="ECO:0000256" key="9">
    <source>
        <dbReference type="ARBA" id="ARBA00022967"/>
    </source>
</evidence>
<keyword evidence="12 17" id="KW-0520">NAD</keyword>
<evidence type="ECO:0000256" key="10">
    <source>
        <dbReference type="ARBA" id="ARBA00022982"/>
    </source>
</evidence>
<evidence type="ECO:0000256" key="5">
    <source>
        <dbReference type="ARBA" id="ARBA00022448"/>
    </source>
</evidence>
<feature type="transmembrane region" description="Helical" evidence="17">
    <location>
        <begin position="211"/>
        <end position="229"/>
    </location>
</feature>
<dbReference type="InterPro" id="IPR003917">
    <property type="entry name" value="NADH_UbQ_OxRdtase_chain2"/>
</dbReference>
<keyword evidence="13 17" id="KW-0830">Ubiquinone</keyword>
<feature type="transmembrane region" description="Helical" evidence="17">
    <location>
        <begin position="282"/>
        <end position="308"/>
    </location>
</feature>
<feature type="domain" description="NADH:quinone oxidoreductase/Mrp antiporter transmembrane" evidence="18">
    <location>
        <begin position="24"/>
        <end position="293"/>
    </location>
</feature>
<dbReference type="CTD" id="4536"/>
<evidence type="ECO:0000256" key="13">
    <source>
        <dbReference type="ARBA" id="ARBA00023075"/>
    </source>
</evidence>
<evidence type="ECO:0000256" key="16">
    <source>
        <dbReference type="ARBA" id="ARBA00049551"/>
    </source>
</evidence>
<feature type="transmembrane region" description="Helical" evidence="17">
    <location>
        <begin position="185"/>
        <end position="205"/>
    </location>
</feature>
<accession>A0A6B9QAP4</accession>
<comment type="similarity">
    <text evidence="2 17">Belongs to the complex I subunit 2 family.</text>
</comment>
<dbReference type="GO" id="GO:0008137">
    <property type="term" value="F:NADH dehydrogenase (ubiquinone) activity"/>
    <property type="evidence" value="ECO:0007669"/>
    <property type="project" value="UniProtKB-EC"/>
</dbReference>
<keyword evidence="7 17" id="KW-0812">Transmembrane</keyword>
<dbReference type="InterPro" id="IPR001750">
    <property type="entry name" value="ND/Mrp_TM"/>
</dbReference>
<evidence type="ECO:0000256" key="11">
    <source>
        <dbReference type="ARBA" id="ARBA00022989"/>
    </source>
</evidence>
<name>A0A6B9QAP4_9GAST</name>
<evidence type="ECO:0000256" key="2">
    <source>
        <dbReference type="ARBA" id="ARBA00007012"/>
    </source>
</evidence>
<keyword evidence="14 17" id="KW-0496">Mitochondrion</keyword>
<dbReference type="PRINTS" id="PR01436">
    <property type="entry name" value="NADHDHGNASE2"/>
</dbReference>
<evidence type="ECO:0000256" key="8">
    <source>
        <dbReference type="ARBA" id="ARBA00022792"/>
    </source>
</evidence>
<feature type="transmembrane region" description="Helical" evidence="17">
    <location>
        <begin position="6"/>
        <end position="39"/>
    </location>
</feature>
<evidence type="ECO:0000256" key="17">
    <source>
        <dbReference type="RuleBase" id="RU003403"/>
    </source>
</evidence>
<dbReference type="PANTHER" id="PTHR46552:SF1">
    <property type="entry name" value="NADH-UBIQUINONE OXIDOREDUCTASE CHAIN 2"/>
    <property type="match status" value="1"/>
</dbReference>
<evidence type="ECO:0000256" key="6">
    <source>
        <dbReference type="ARBA" id="ARBA00022660"/>
    </source>
</evidence>
<evidence type="ECO:0000256" key="12">
    <source>
        <dbReference type="ARBA" id="ARBA00023027"/>
    </source>
</evidence>
<keyword evidence="5" id="KW-0813">Transport</keyword>
<evidence type="ECO:0000256" key="3">
    <source>
        <dbReference type="ARBA" id="ARBA00012944"/>
    </source>
</evidence>
<evidence type="ECO:0000259" key="18">
    <source>
        <dbReference type="Pfam" id="PF00361"/>
    </source>
</evidence>
<keyword evidence="15 17" id="KW-0472">Membrane</keyword>
<feature type="transmembrane region" description="Helical" evidence="17">
    <location>
        <begin position="60"/>
        <end position="81"/>
    </location>
</feature>
<dbReference type="Pfam" id="PF00361">
    <property type="entry name" value="Proton_antipo_M"/>
    <property type="match status" value="1"/>
</dbReference>
<dbReference type="GO" id="GO:0006120">
    <property type="term" value="P:mitochondrial electron transport, NADH to ubiquinone"/>
    <property type="evidence" value="ECO:0007669"/>
    <property type="project" value="InterPro"/>
</dbReference>
<dbReference type="GO" id="GO:0005743">
    <property type="term" value="C:mitochondrial inner membrane"/>
    <property type="evidence" value="ECO:0007669"/>
    <property type="project" value="UniProtKB-SubCell"/>
</dbReference>
<keyword evidence="8 17" id="KW-0999">Mitochondrion inner membrane</keyword>
<dbReference type="EC" id="7.1.1.2" evidence="3 17"/>
<comment type="catalytic activity">
    <reaction evidence="16 17">
        <text>a ubiquinone + NADH + 5 H(+)(in) = a ubiquinol + NAD(+) + 4 H(+)(out)</text>
        <dbReference type="Rhea" id="RHEA:29091"/>
        <dbReference type="Rhea" id="RHEA-COMP:9565"/>
        <dbReference type="Rhea" id="RHEA-COMP:9566"/>
        <dbReference type="ChEBI" id="CHEBI:15378"/>
        <dbReference type="ChEBI" id="CHEBI:16389"/>
        <dbReference type="ChEBI" id="CHEBI:17976"/>
        <dbReference type="ChEBI" id="CHEBI:57540"/>
        <dbReference type="ChEBI" id="CHEBI:57945"/>
        <dbReference type="EC" id="7.1.1.2"/>
    </reaction>
</comment>
<evidence type="ECO:0000313" key="19">
    <source>
        <dbReference type="EMBL" id="QHE50291.1"/>
    </source>
</evidence>
<evidence type="ECO:0000256" key="4">
    <source>
        <dbReference type="ARBA" id="ARBA00021008"/>
    </source>
</evidence>
<dbReference type="GeneID" id="68212742"/>
<evidence type="ECO:0000256" key="14">
    <source>
        <dbReference type="ARBA" id="ARBA00023128"/>
    </source>
</evidence>
<evidence type="ECO:0000256" key="7">
    <source>
        <dbReference type="ARBA" id="ARBA00022692"/>
    </source>
</evidence>
<evidence type="ECO:0000256" key="15">
    <source>
        <dbReference type="ARBA" id="ARBA00023136"/>
    </source>
</evidence>
<keyword evidence="10 17" id="KW-0249">Electron transport</keyword>
<evidence type="ECO:0000256" key="1">
    <source>
        <dbReference type="ARBA" id="ARBA00004448"/>
    </source>
</evidence>
<feature type="transmembrane region" description="Helical" evidence="17">
    <location>
        <begin position="160"/>
        <end position="178"/>
    </location>
</feature>